<protein>
    <recommendedName>
        <fullName evidence="4">Glycosyltransferase RgtA/B/C/D-like domain-containing protein</fullName>
    </recommendedName>
</protein>
<proteinExistence type="predicted"/>
<keyword evidence="1" id="KW-1133">Transmembrane helix</keyword>
<feature type="transmembrane region" description="Helical" evidence="1">
    <location>
        <begin position="132"/>
        <end position="150"/>
    </location>
</feature>
<dbReference type="STRING" id="326427.Cagg_1992"/>
<keyword evidence="3" id="KW-1185">Reference proteome</keyword>
<evidence type="ECO:0008006" key="4">
    <source>
        <dbReference type="Google" id="ProtNLM"/>
    </source>
</evidence>
<feature type="transmembrane region" description="Helical" evidence="1">
    <location>
        <begin position="350"/>
        <end position="368"/>
    </location>
</feature>
<feature type="transmembrane region" description="Helical" evidence="1">
    <location>
        <begin position="287"/>
        <end position="308"/>
    </location>
</feature>
<accession>B8GBR3</accession>
<dbReference type="Proteomes" id="UP000002508">
    <property type="component" value="Chromosome"/>
</dbReference>
<feature type="transmembrane region" description="Helical" evidence="1">
    <location>
        <begin position="12"/>
        <end position="29"/>
    </location>
</feature>
<keyword evidence="1" id="KW-0472">Membrane</keyword>
<evidence type="ECO:0000256" key="1">
    <source>
        <dbReference type="SAM" id="Phobius"/>
    </source>
</evidence>
<dbReference type="AlphaFoldDB" id="B8GBR3"/>
<organism evidence="2 3">
    <name type="scientific">Chloroflexus aggregans (strain MD-66 / DSM 9485)</name>
    <dbReference type="NCBI Taxonomy" id="326427"/>
    <lineage>
        <taxon>Bacteria</taxon>
        <taxon>Bacillati</taxon>
        <taxon>Chloroflexota</taxon>
        <taxon>Chloroflexia</taxon>
        <taxon>Chloroflexales</taxon>
        <taxon>Chloroflexineae</taxon>
        <taxon>Chloroflexaceae</taxon>
        <taxon>Chloroflexus</taxon>
    </lineage>
</organism>
<feature type="transmembrane region" description="Helical" evidence="1">
    <location>
        <begin position="374"/>
        <end position="392"/>
    </location>
</feature>
<feature type="transmembrane region" description="Helical" evidence="1">
    <location>
        <begin position="107"/>
        <end position="126"/>
    </location>
</feature>
<gene>
    <name evidence="2" type="ordered locus">Cagg_1992</name>
</gene>
<feature type="transmembrane region" description="Helical" evidence="1">
    <location>
        <begin position="314"/>
        <end position="334"/>
    </location>
</feature>
<dbReference type="eggNOG" id="ENOG50331B5">
    <property type="taxonomic scope" value="Bacteria"/>
</dbReference>
<evidence type="ECO:0000313" key="3">
    <source>
        <dbReference type="Proteomes" id="UP000002508"/>
    </source>
</evidence>
<sequence>MHTSQSMRGKKLFIDAAIICFLIMAWFKLCMGIESSLEVDTAADETLYLYSGITQTTPADYGPLYGLWYWLLWWTTPDRIDLYYLNWRMTTLLPVLAFYLICRLNRVTPLVSAVAAWLLLISSINVSTWPRVSHLALFIVLLSLSAISLLRSRSRSSLAIATGLLAASYVRPELFLSYVAGLGVVLIDLIRDYRQKQLLPWLTMIITGFVQLALLIWQGVPMTGERSFVAFSQHFATSWITWNNSQLDPWNDFPYIMQTAFGDDVDTVWEAFLANPMLILRHMVQNVIRLYGIATLLPVGVVHYSATADRIDKLFLWVVLFTALGVFLMTLHLIRRSISELLFRKEHNRLRVWIIICTLLVFISIISIYPRPHYLLLLILPLLFFVIVVYTANQPLTPPRLPELVLTVSLMFLLTPMPWWSTNNQWQTPALRFLNTLNSVQQAQLTVLVPLDIAGLYIPTFKKIIAYHENGNEFMDLLDEADIVIIGSVSSSETIRRFTSYPQQYGFEPILEPYIPSLFIRSEHRQLFSTK</sequence>
<dbReference type="KEGG" id="cag:Cagg_1992"/>
<dbReference type="EMBL" id="CP001337">
    <property type="protein sequence ID" value="ACL24880.1"/>
    <property type="molecule type" value="Genomic_DNA"/>
</dbReference>
<feature type="transmembrane region" description="Helical" evidence="1">
    <location>
        <begin position="82"/>
        <end position="100"/>
    </location>
</feature>
<reference evidence="2" key="1">
    <citation type="submission" date="2008-12" db="EMBL/GenBank/DDBJ databases">
        <title>Complete sequence of Chloroflexus aggregans DSM 9485.</title>
        <authorList>
            <consortium name="US DOE Joint Genome Institute"/>
            <person name="Lucas S."/>
            <person name="Copeland A."/>
            <person name="Lapidus A."/>
            <person name="Glavina del Rio T."/>
            <person name="Dalin E."/>
            <person name="Tice H."/>
            <person name="Pitluck S."/>
            <person name="Foster B."/>
            <person name="Larimer F."/>
            <person name="Land M."/>
            <person name="Hauser L."/>
            <person name="Kyrpides N."/>
            <person name="Mikhailova N."/>
            <person name="Bryant D."/>
            <person name="Richardson P."/>
        </authorList>
    </citation>
    <scope>NUCLEOTIDE SEQUENCE</scope>
    <source>
        <strain evidence="2">DSM 9485</strain>
    </source>
</reference>
<name>B8GBR3_CHLAD</name>
<keyword evidence="1" id="KW-0812">Transmembrane</keyword>
<evidence type="ECO:0000313" key="2">
    <source>
        <dbReference type="EMBL" id="ACL24880.1"/>
    </source>
</evidence>
<feature type="transmembrane region" description="Helical" evidence="1">
    <location>
        <begin position="198"/>
        <end position="217"/>
    </location>
</feature>
<dbReference type="HOGENOM" id="CLU_493398_0_0_0"/>
<feature type="transmembrane region" description="Helical" evidence="1">
    <location>
        <begin position="404"/>
        <end position="421"/>
    </location>
</feature>